<accession>A0A251X4F8</accession>
<dbReference type="EMBL" id="MSLT01000024">
    <property type="protein sequence ID" value="OUD11760.1"/>
    <property type="molecule type" value="Genomic_DNA"/>
</dbReference>
<reference evidence="1 2" key="1">
    <citation type="submission" date="2016-12" db="EMBL/GenBank/DDBJ databases">
        <title>Thioflexothrix psekupsii D3 genome sequencing and assembly.</title>
        <authorList>
            <person name="Fomenkov A."/>
            <person name="Vincze T."/>
            <person name="Grabovich M."/>
            <person name="Anton B.P."/>
            <person name="Dubinina G."/>
            <person name="Orlova M."/>
            <person name="Belousova E."/>
            <person name="Roberts R.J."/>
        </authorList>
    </citation>
    <scope>NUCLEOTIDE SEQUENCE [LARGE SCALE GENOMIC DNA]</scope>
    <source>
        <strain evidence="1">D3</strain>
    </source>
</reference>
<organism evidence="1 2">
    <name type="scientific">Thioflexithrix psekupsensis</name>
    <dbReference type="NCBI Taxonomy" id="1570016"/>
    <lineage>
        <taxon>Bacteria</taxon>
        <taxon>Pseudomonadati</taxon>
        <taxon>Pseudomonadota</taxon>
        <taxon>Gammaproteobacteria</taxon>
        <taxon>Thiotrichales</taxon>
        <taxon>Thioflexithrix</taxon>
    </lineage>
</organism>
<evidence type="ECO:0000313" key="2">
    <source>
        <dbReference type="Proteomes" id="UP000194798"/>
    </source>
</evidence>
<comment type="caution">
    <text evidence="1">The sequence shown here is derived from an EMBL/GenBank/DDBJ whole genome shotgun (WGS) entry which is preliminary data.</text>
</comment>
<keyword evidence="2" id="KW-1185">Reference proteome</keyword>
<dbReference type="Proteomes" id="UP000194798">
    <property type="component" value="Unassembled WGS sequence"/>
</dbReference>
<proteinExistence type="predicted"/>
<dbReference type="AlphaFoldDB" id="A0A251X4F8"/>
<name>A0A251X4F8_9GAMM</name>
<gene>
    <name evidence="1" type="ORF">TPSD3_16865</name>
</gene>
<sequence>MVIAEPIKPAYIEVAQRDALVIGQKIWMNESSAKIEGLTSWNQGEHFASLGIGHFIWYPETNHRPYTETFPDLLKFLKERNYTLPVWLQNITVNPWPNREAFLAAKDTPQMTELRQFMLDSIPDQVQFIIRRLEQALPVMLQTLSNEAERALIKTQFYRVAQTPQGVYALLDYVNFKGEGVALTERYQEQGWGLLQVLSAMTGNTASPLQEFADAADVILTRRVQNAPAERQESRWLLGWRNRLKTYLEPLTAKN</sequence>
<protein>
    <submittedName>
        <fullName evidence="1">Uncharacterized protein</fullName>
    </submittedName>
</protein>
<evidence type="ECO:0000313" key="1">
    <source>
        <dbReference type="EMBL" id="OUD11760.1"/>
    </source>
</evidence>